<feature type="compositionally biased region" description="Basic residues" evidence="1">
    <location>
        <begin position="21"/>
        <end position="34"/>
    </location>
</feature>
<dbReference type="EMBL" id="PPHD01070718">
    <property type="protein sequence ID" value="POI21317.1"/>
    <property type="molecule type" value="Genomic_DNA"/>
</dbReference>
<protein>
    <submittedName>
        <fullName evidence="2">Uncharacterized protein</fullName>
    </submittedName>
</protein>
<dbReference type="AlphaFoldDB" id="A0A2P4SB23"/>
<name>A0A2P4SB23_BAMTH</name>
<evidence type="ECO:0000313" key="3">
    <source>
        <dbReference type="Proteomes" id="UP000237246"/>
    </source>
</evidence>
<sequence length="34" mass="4085">MDPSTANKGEVVRPSLPNSWRHWRRPSRRHTIQM</sequence>
<organism evidence="2 3">
    <name type="scientific">Bambusicola thoracicus</name>
    <name type="common">Chinese bamboo-partridge</name>
    <name type="synonym">Perdix thoracica</name>
    <dbReference type="NCBI Taxonomy" id="9083"/>
    <lineage>
        <taxon>Eukaryota</taxon>
        <taxon>Metazoa</taxon>
        <taxon>Chordata</taxon>
        <taxon>Craniata</taxon>
        <taxon>Vertebrata</taxon>
        <taxon>Euteleostomi</taxon>
        <taxon>Archelosauria</taxon>
        <taxon>Archosauria</taxon>
        <taxon>Dinosauria</taxon>
        <taxon>Saurischia</taxon>
        <taxon>Theropoda</taxon>
        <taxon>Coelurosauria</taxon>
        <taxon>Aves</taxon>
        <taxon>Neognathae</taxon>
        <taxon>Galloanserae</taxon>
        <taxon>Galliformes</taxon>
        <taxon>Phasianidae</taxon>
        <taxon>Perdicinae</taxon>
        <taxon>Bambusicola</taxon>
    </lineage>
</organism>
<comment type="caution">
    <text evidence="2">The sequence shown here is derived from an EMBL/GenBank/DDBJ whole genome shotgun (WGS) entry which is preliminary data.</text>
</comment>
<reference evidence="2 3" key="1">
    <citation type="submission" date="2018-01" db="EMBL/GenBank/DDBJ databases">
        <title>Comparison of the Chinese Bamboo Partridge and Red Junglefowl genome sequences highlights the importance of demography in genome evolution.</title>
        <authorList>
            <person name="Tiley G.P."/>
            <person name="Kimball R.T."/>
            <person name="Braun E.L."/>
            <person name="Burleigh J.G."/>
        </authorList>
    </citation>
    <scope>NUCLEOTIDE SEQUENCE [LARGE SCALE GENOMIC DNA]</scope>
    <source>
        <strain evidence="2">RTK389</strain>
        <tissue evidence="2">Blood</tissue>
    </source>
</reference>
<proteinExistence type="predicted"/>
<gene>
    <name evidence="2" type="ORF">CIB84_014934</name>
</gene>
<evidence type="ECO:0000313" key="2">
    <source>
        <dbReference type="EMBL" id="POI21317.1"/>
    </source>
</evidence>
<accession>A0A2P4SB23</accession>
<feature type="region of interest" description="Disordered" evidence="1">
    <location>
        <begin position="1"/>
        <end position="34"/>
    </location>
</feature>
<evidence type="ECO:0000256" key="1">
    <source>
        <dbReference type="SAM" id="MobiDB-lite"/>
    </source>
</evidence>
<dbReference type="Proteomes" id="UP000237246">
    <property type="component" value="Unassembled WGS sequence"/>
</dbReference>
<keyword evidence="3" id="KW-1185">Reference proteome</keyword>